<reference evidence="2 3" key="1">
    <citation type="submission" date="2023-05" db="EMBL/GenBank/DDBJ databases">
        <title>B98-5 Cell Line De Novo Hybrid Assembly: An Optical Mapping Approach.</title>
        <authorList>
            <person name="Kananen K."/>
            <person name="Auerbach J.A."/>
            <person name="Kautto E."/>
            <person name="Blachly J.S."/>
        </authorList>
    </citation>
    <scope>NUCLEOTIDE SEQUENCE [LARGE SCALE GENOMIC DNA]</scope>
    <source>
        <strain evidence="2">B95-8</strain>
        <tissue evidence="2">Cell line</tissue>
    </source>
</reference>
<comment type="caution">
    <text evidence="2">The sequence shown here is derived from an EMBL/GenBank/DDBJ whole genome shotgun (WGS) entry which is preliminary data.</text>
</comment>
<feature type="compositionally biased region" description="Pro residues" evidence="1">
    <location>
        <begin position="20"/>
        <end position="38"/>
    </location>
</feature>
<organism evidence="2 3">
    <name type="scientific">Saguinus oedipus</name>
    <name type="common">Cotton-top tamarin</name>
    <name type="synonym">Oedipomidas oedipus</name>
    <dbReference type="NCBI Taxonomy" id="9490"/>
    <lineage>
        <taxon>Eukaryota</taxon>
        <taxon>Metazoa</taxon>
        <taxon>Chordata</taxon>
        <taxon>Craniata</taxon>
        <taxon>Vertebrata</taxon>
        <taxon>Euteleostomi</taxon>
        <taxon>Mammalia</taxon>
        <taxon>Eutheria</taxon>
        <taxon>Euarchontoglires</taxon>
        <taxon>Primates</taxon>
        <taxon>Haplorrhini</taxon>
        <taxon>Platyrrhini</taxon>
        <taxon>Cebidae</taxon>
        <taxon>Callitrichinae</taxon>
        <taxon>Saguinus</taxon>
    </lineage>
</organism>
<proteinExistence type="predicted"/>
<gene>
    <name evidence="2" type="ORF">P7K49_026788</name>
</gene>
<accession>A0ABQ9UE91</accession>
<evidence type="ECO:0000256" key="1">
    <source>
        <dbReference type="SAM" id="MobiDB-lite"/>
    </source>
</evidence>
<feature type="non-terminal residue" evidence="2">
    <location>
        <position position="1"/>
    </location>
</feature>
<keyword evidence="3" id="KW-1185">Reference proteome</keyword>
<feature type="region of interest" description="Disordered" evidence="1">
    <location>
        <begin position="13"/>
        <end position="120"/>
    </location>
</feature>
<evidence type="ECO:0000313" key="3">
    <source>
        <dbReference type="Proteomes" id="UP001266305"/>
    </source>
</evidence>
<dbReference type="Proteomes" id="UP001266305">
    <property type="component" value="Unassembled WGS sequence"/>
</dbReference>
<protein>
    <submittedName>
        <fullName evidence="2">Uncharacterized protein</fullName>
    </submittedName>
</protein>
<sequence>RRLWRRLELLRSYTSKGSPLSPPPPPTLFPSPGHPARPTPSGEQGKRLADPFFPFSFLPPARSPPRCHRGAGLLGTGGRGRRQHSPRPRVLPPPLRPSGGATRPAVLAPGPPSAGTRAGWARIIA</sequence>
<feature type="non-terminal residue" evidence="2">
    <location>
        <position position="125"/>
    </location>
</feature>
<name>A0ABQ9UE91_SAGOE</name>
<evidence type="ECO:0000313" key="2">
    <source>
        <dbReference type="EMBL" id="KAK2095372.1"/>
    </source>
</evidence>
<dbReference type="EMBL" id="JASSZA010000013">
    <property type="protein sequence ID" value="KAK2095372.1"/>
    <property type="molecule type" value="Genomic_DNA"/>
</dbReference>